<dbReference type="EMBL" id="WIGM01000476">
    <property type="protein sequence ID" value="KAF6824175.1"/>
    <property type="molecule type" value="Genomic_DNA"/>
</dbReference>
<name>A0A8H6K485_9PEZI</name>
<evidence type="ECO:0000313" key="2">
    <source>
        <dbReference type="Proteomes" id="UP000639643"/>
    </source>
</evidence>
<dbReference type="OrthoDB" id="5343383at2759"/>
<proteinExistence type="predicted"/>
<organism evidence="1 2">
    <name type="scientific">Colletotrichum musicola</name>
    <dbReference type="NCBI Taxonomy" id="2175873"/>
    <lineage>
        <taxon>Eukaryota</taxon>
        <taxon>Fungi</taxon>
        <taxon>Dikarya</taxon>
        <taxon>Ascomycota</taxon>
        <taxon>Pezizomycotina</taxon>
        <taxon>Sordariomycetes</taxon>
        <taxon>Hypocreomycetidae</taxon>
        <taxon>Glomerellales</taxon>
        <taxon>Glomerellaceae</taxon>
        <taxon>Colletotrichum</taxon>
        <taxon>Colletotrichum orchidearum species complex</taxon>
    </lineage>
</organism>
<dbReference type="Proteomes" id="UP000639643">
    <property type="component" value="Unassembled WGS sequence"/>
</dbReference>
<sequence>MAYLEPDQVRWPPEPEGWSDSELNVDALQVLGRSGMVIELLRRLPYPAVPKTEVYSATWTLSYLCEHWQPEESGHGWRRTPFTMLRLAPFDGPMPPHLISLTFEEAEVGVVWVIDTDRGETLPVTGSIIPAAEEKNKWWLKAKAMTFRDYFDDVYEQISSLVLVPAPAAGNFPQAISKSGDFEFKVLKDLYHEFGWPTGLRKEAFLKAAVPARKAAIEAGIQHLSLYKHEPDANILAGKVNRPEHNKRDDDVEFDPEDVWVDKGNSRRNELADLGIKSAPYIGLGSTSPGSALALAKRVVALPSSLSKVLDTATAVHEDARAIITPPPQLVHTGEKHDEQDAAW</sequence>
<comment type="caution">
    <text evidence="1">The sequence shown here is derived from an EMBL/GenBank/DDBJ whole genome shotgun (WGS) entry which is preliminary data.</text>
</comment>
<accession>A0A8H6K485</accession>
<protein>
    <submittedName>
        <fullName evidence="1">Uncharacterized protein</fullName>
    </submittedName>
</protein>
<reference evidence="1" key="1">
    <citation type="journal article" date="2020" name="Phytopathology">
        <title>Genome Sequence Resources of Colletotrichum truncatum, C. plurivorum, C. musicola, and C. sojae: Four Species Pathogenic to Soybean (Glycine max).</title>
        <authorList>
            <person name="Rogerio F."/>
            <person name="Boufleur T.R."/>
            <person name="Ciampi-Guillardi M."/>
            <person name="Sukno S.A."/>
            <person name="Thon M.R."/>
            <person name="Massola Junior N.S."/>
            <person name="Baroncelli R."/>
        </authorList>
    </citation>
    <scope>NUCLEOTIDE SEQUENCE</scope>
    <source>
        <strain evidence="1">LFN0074</strain>
    </source>
</reference>
<dbReference type="AlphaFoldDB" id="A0A8H6K485"/>
<gene>
    <name evidence="1" type="ORF">CMUS01_10362</name>
</gene>
<evidence type="ECO:0000313" key="1">
    <source>
        <dbReference type="EMBL" id="KAF6824175.1"/>
    </source>
</evidence>
<keyword evidence="2" id="KW-1185">Reference proteome</keyword>